<keyword evidence="2" id="KW-1185">Reference proteome</keyword>
<evidence type="ECO:0000313" key="2">
    <source>
        <dbReference type="Proteomes" id="UP001151699"/>
    </source>
</evidence>
<dbReference type="OrthoDB" id="7773197at2759"/>
<dbReference type="InterPro" id="IPR036770">
    <property type="entry name" value="Ankyrin_rpt-contain_sf"/>
</dbReference>
<proteinExistence type="predicted"/>
<sequence>MVFESEKFENILVQCIESKNEHQFQYILDELRINPNKKLKCFDGLSTFEKILMTPDSRKLIEICVYNGCDFYKKNADGLYPLRYAVDSNCAENLITILKPYEGSFTPSCDDHFTGTQYSTIINEKFEEGNSYLHLLVNNMTEENCDELSKMFMAMVVNGCNVNSPNKRLETPFYLLLKNPIVDNNLINLN</sequence>
<evidence type="ECO:0008006" key="3">
    <source>
        <dbReference type="Google" id="ProtNLM"/>
    </source>
</evidence>
<reference evidence="1" key="1">
    <citation type="submission" date="2022-07" db="EMBL/GenBank/DDBJ databases">
        <authorList>
            <person name="Trinca V."/>
            <person name="Uliana J.V.C."/>
            <person name="Torres T.T."/>
            <person name="Ward R.J."/>
            <person name="Monesi N."/>
        </authorList>
    </citation>
    <scope>NUCLEOTIDE SEQUENCE</scope>
    <source>
        <strain evidence="1">HSMRA1968</strain>
        <tissue evidence="1">Whole embryos</tissue>
    </source>
</reference>
<name>A0A9Q0NC79_9DIPT</name>
<dbReference type="SUPFAM" id="SSF48403">
    <property type="entry name" value="Ankyrin repeat"/>
    <property type="match status" value="1"/>
</dbReference>
<accession>A0A9Q0NC79</accession>
<comment type="caution">
    <text evidence="1">The sequence shown here is derived from an EMBL/GenBank/DDBJ whole genome shotgun (WGS) entry which is preliminary data.</text>
</comment>
<dbReference type="EMBL" id="WJQU01000001">
    <property type="protein sequence ID" value="KAJ6647642.1"/>
    <property type="molecule type" value="Genomic_DNA"/>
</dbReference>
<dbReference type="Gene3D" id="1.25.40.20">
    <property type="entry name" value="Ankyrin repeat-containing domain"/>
    <property type="match status" value="1"/>
</dbReference>
<evidence type="ECO:0000313" key="1">
    <source>
        <dbReference type="EMBL" id="KAJ6647642.1"/>
    </source>
</evidence>
<dbReference type="AlphaFoldDB" id="A0A9Q0NC79"/>
<dbReference type="Proteomes" id="UP001151699">
    <property type="component" value="Chromosome A"/>
</dbReference>
<protein>
    <recommendedName>
        <fullName evidence="3">Ankyrin repeat protein</fullName>
    </recommendedName>
</protein>
<gene>
    <name evidence="1" type="ORF">Bhyg_02865</name>
</gene>
<organism evidence="1 2">
    <name type="scientific">Pseudolycoriella hygida</name>
    <dbReference type="NCBI Taxonomy" id="35572"/>
    <lineage>
        <taxon>Eukaryota</taxon>
        <taxon>Metazoa</taxon>
        <taxon>Ecdysozoa</taxon>
        <taxon>Arthropoda</taxon>
        <taxon>Hexapoda</taxon>
        <taxon>Insecta</taxon>
        <taxon>Pterygota</taxon>
        <taxon>Neoptera</taxon>
        <taxon>Endopterygota</taxon>
        <taxon>Diptera</taxon>
        <taxon>Nematocera</taxon>
        <taxon>Sciaroidea</taxon>
        <taxon>Sciaridae</taxon>
        <taxon>Pseudolycoriella</taxon>
    </lineage>
</organism>